<evidence type="ECO:0000313" key="2">
    <source>
        <dbReference type="EMBL" id="KAF8900134.1"/>
    </source>
</evidence>
<dbReference type="EMBL" id="JADNYJ010000049">
    <property type="protein sequence ID" value="KAF8900134.1"/>
    <property type="molecule type" value="Genomic_DNA"/>
</dbReference>
<protein>
    <submittedName>
        <fullName evidence="2">Uncharacterized protein</fullName>
    </submittedName>
</protein>
<name>A0A9P5TN57_GYMJU</name>
<evidence type="ECO:0000313" key="3">
    <source>
        <dbReference type="Proteomes" id="UP000724874"/>
    </source>
</evidence>
<gene>
    <name evidence="2" type="ORF">CPB84DRAFT_1779396</name>
</gene>
<evidence type="ECO:0000256" key="1">
    <source>
        <dbReference type="SAM" id="MobiDB-lite"/>
    </source>
</evidence>
<organism evidence="2 3">
    <name type="scientific">Gymnopilus junonius</name>
    <name type="common">Spectacular rustgill mushroom</name>
    <name type="synonym">Gymnopilus spectabilis subsp. junonius</name>
    <dbReference type="NCBI Taxonomy" id="109634"/>
    <lineage>
        <taxon>Eukaryota</taxon>
        <taxon>Fungi</taxon>
        <taxon>Dikarya</taxon>
        <taxon>Basidiomycota</taxon>
        <taxon>Agaricomycotina</taxon>
        <taxon>Agaricomycetes</taxon>
        <taxon>Agaricomycetidae</taxon>
        <taxon>Agaricales</taxon>
        <taxon>Agaricineae</taxon>
        <taxon>Hymenogastraceae</taxon>
        <taxon>Gymnopilus</taxon>
    </lineage>
</organism>
<accession>A0A9P5TN57</accession>
<dbReference type="Proteomes" id="UP000724874">
    <property type="component" value="Unassembled WGS sequence"/>
</dbReference>
<dbReference type="OrthoDB" id="2013972at2759"/>
<proteinExistence type="predicted"/>
<comment type="caution">
    <text evidence="2">The sequence shown here is derived from an EMBL/GenBank/DDBJ whole genome shotgun (WGS) entry which is preliminary data.</text>
</comment>
<sequence length="85" mass="9798">MMATIPMFEERDGRLFSSSTSPYPLPVDTPEQEVRNGKSCSVNDADYDLTRQAAQLVTRLTSKFFWRELYWSCWQRPASCELGPT</sequence>
<keyword evidence="3" id="KW-1185">Reference proteome</keyword>
<reference evidence="2" key="1">
    <citation type="submission" date="2020-11" db="EMBL/GenBank/DDBJ databases">
        <authorList>
            <consortium name="DOE Joint Genome Institute"/>
            <person name="Ahrendt S."/>
            <person name="Riley R."/>
            <person name="Andreopoulos W."/>
            <person name="LaButti K."/>
            <person name="Pangilinan J."/>
            <person name="Ruiz-duenas F.J."/>
            <person name="Barrasa J.M."/>
            <person name="Sanchez-Garcia M."/>
            <person name="Camarero S."/>
            <person name="Miyauchi S."/>
            <person name="Serrano A."/>
            <person name="Linde D."/>
            <person name="Babiker R."/>
            <person name="Drula E."/>
            <person name="Ayuso-Fernandez I."/>
            <person name="Pacheco R."/>
            <person name="Padilla G."/>
            <person name="Ferreira P."/>
            <person name="Barriuso J."/>
            <person name="Kellner H."/>
            <person name="Castanera R."/>
            <person name="Alfaro M."/>
            <person name="Ramirez L."/>
            <person name="Pisabarro A.G."/>
            <person name="Kuo A."/>
            <person name="Tritt A."/>
            <person name="Lipzen A."/>
            <person name="He G."/>
            <person name="Yan M."/>
            <person name="Ng V."/>
            <person name="Cullen D."/>
            <person name="Martin F."/>
            <person name="Rosso M.-N."/>
            <person name="Henrissat B."/>
            <person name="Hibbett D."/>
            <person name="Martinez A.T."/>
            <person name="Grigoriev I.V."/>
        </authorList>
    </citation>
    <scope>NUCLEOTIDE SEQUENCE</scope>
    <source>
        <strain evidence="2">AH 44721</strain>
    </source>
</reference>
<dbReference type="AlphaFoldDB" id="A0A9P5TN57"/>
<feature type="region of interest" description="Disordered" evidence="1">
    <location>
        <begin position="14"/>
        <end position="39"/>
    </location>
</feature>